<sequence>MARLVTFRCLIESDTLCLFFISTTHKERFMNRNAPVDYPVHGLLVQRWSPYAFDPSREVSEDDLRAMFEAARWAMSSYNAQPWRYIVGVRERSQEIWEQVLSVLAEGNQPWAKNAPVLALGLVEHEFEHNGKQNKAAIHDLGAASACLTFEATARGLSVHQMIGIEPDKARQIFSFAGLLEPFTGLAIGYAGKPSLIPEKYAQRDSRERQRKALEEIIIHGGL</sequence>
<dbReference type="HOGENOM" id="CLU_070764_6_0_6"/>
<keyword evidence="2" id="KW-0560">Oxidoreductase</keyword>
<accession>Q3J7B2</accession>
<proteinExistence type="inferred from homology"/>
<comment type="similarity">
    <text evidence="1">Belongs to the nitroreductase family.</text>
</comment>
<keyword evidence="5" id="KW-1185">Reference proteome</keyword>
<dbReference type="Pfam" id="PF00881">
    <property type="entry name" value="Nitroreductase"/>
    <property type="match status" value="1"/>
</dbReference>
<gene>
    <name evidence="4" type="ordered locus">Noc_2838</name>
</gene>
<dbReference type="GO" id="GO:0016491">
    <property type="term" value="F:oxidoreductase activity"/>
    <property type="evidence" value="ECO:0007669"/>
    <property type="project" value="UniProtKB-KW"/>
</dbReference>
<dbReference type="PANTHER" id="PTHR43673">
    <property type="entry name" value="NAD(P)H NITROREDUCTASE YDGI-RELATED"/>
    <property type="match status" value="1"/>
</dbReference>
<dbReference type="AlphaFoldDB" id="Q3J7B2"/>
<dbReference type="Proteomes" id="UP000006838">
    <property type="component" value="Chromosome"/>
</dbReference>
<dbReference type="Gene3D" id="3.40.109.10">
    <property type="entry name" value="NADH Oxidase"/>
    <property type="match status" value="1"/>
</dbReference>
<dbReference type="InParanoid" id="Q3J7B2"/>
<evidence type="ECO:0000256" key="1">
    <source>
        <dbReference type="ARBA" id="ARBA00007118"/>
    </source>
</evidence>
<protein>
    <submittedName>
        <fullName evidence="4">Nitroreductase</fullName>
    </submittedName>
</protein>
<feature type="domain" description="Nitroreductase" evidence="3">
    <location>
        <begin position="45"/>
        <end position="190"/>
    </location>
</feature>
<dbReference type="eggNOG" id="COG0778">
    <property type="taxonomic scope" value="Bacteria"/>
</dbReference>
<dbReference type="STRING" id="323261.Noc_2838"/>
<dbReference type="SUPFAM" id="SSF55469">
    <property type="entry name" value="FMN-dependent nitroreductase-like"/>
    <property type="match status" value="1"/>
</dbReference>
<dbReference type="InterPro" id="IPR000415">
    <property type="entry name" value="Nitroreductase-like"/>
</dbReference>
<dbReference type="KEGG" id="noc:Noc_2838"/>
<dbReference type="PANTHER" id="PTHR43673:SF10">
    <property type="entry name" value="NADH DEHYDROGENASE_NAD(P)H NITROREDUCTASE XCC3605-RELATED"/>
    <property type="match status" value="1"/>
</dbReference>
<organism evidence="4 5">
    <name type="scientific">Nitrosococcus oceani (strain ATCC 19707 / BCRC 17464 / JCM 30415 / NCIMB 11848 / C-107)</name>
    <dbReference type="NCBI Taxonomy" id="323261"/>
    <lineage>
        <taxon>Bacteria</taxon>
        <taxon>Pseudomonadati</taxon>
        <taxon>Pseudomonadota</taxon>
        <taxon>Gammaproteobacteria</taxon>
        <taxon>Chromatiales</taxon>
        <taxon>Chromatiaceae</taxon>
        <taxon>Nitrosococcus</taxon>
    </lineage>
</organism>
<name>Q3J7B2_NITOC</name>
<evidence type="ECO:0000256" key="2">
    <source>
        <dbReference type="ARBA" id="ARBA00023002"/>
    </source>
</evidence>
<evidence type="ECO:0000313" key="4">
    <source>
        <dbReference type="EMBL" id="ABA59284.1"/>
    </source>
</evidence>
<dbReference type="EMBL" id="CP000127">
    <property type="protein sequence ID" value="ABA59284.1"/>
    <property type="molecule type" value="Genomic_DNA"/>
</dbReference>
<dbReference type="InterPro" id="IPR029479">
    <property type="entry name" value="Nitroreductase"/>
</dbReference>
<reference evidence="5" key="1">
    <citation type="journal article" date="2006" name="Appl. Environ. Microbiol.">
        <title>Complete genome sequence of the marine, chemolithoautotrophic, ammonia-oxidizing bacterium Nitrosococcus oceani ATCC 19707.</title>
        <authorList>
            <person name="Klotz M.G."/>
            <person name="Arp D.J."/>
            <person name="Chain P.S.G."/>
            <person name="El-Sheikh A.F."/>
            <person name="Hauser L.J."/>
            <person name="Hommes N.G."/>
            <person name="Larimer F.W."/>
            <person name="Malfatti S.A."/>
            <person name="Norton J.M."/>
            <person name="Poret-Peterson A.T."/>
            <person name="Vergez L.M."/>
            <person name="Ward B.B."/>
        </authorList>
    </citation>
    <scope>NUCLEOTIDE SEQUENCE [LARGE SCALE GENOMIC DNA]</scope>
    <source>
        <strain evidence="5">ATCC 19707 / BCRC 17464 / NCIMB 11848 / C-107</strain>
    </source>
</reference>
<evidence type="ECO:0000313" key="5">
    <source>
        <dbReference type="Proteomes" id="UP000006838"/>
    </source>
</evidence>
<dbReference type="CDD" id="cd02138">
    <property type="entry name" value="TdsD-like"/>
    <property type="match status" value="1"/>
</dbReference>
<evidence type="ECO:0000259" key="3">
    <source>
        <dbReference type="Pfam" id="PF00881"/>
    </source>
</evidence>